<evidence type="ECO:0000313" key="3">
    <source>
        <dbReference type="EMBL" id="BAL85562.1"/>
    </source>
</evidence>
<gene>
    <name evidence="3" type="ordered locus">AMIS_3420</name>
</gene>
<dbReference type="SUPFAM" id="SSF54631">
    <property type="entry name" value="CBS-domain pair"/>
    <property type="match status" value="1"/>
</dbReference>
<dbReference type="KEGG" id="ams:AMIS_3420"/>
<dbReference type="Pfam" id="PF18755">
    <property type="entry name" value="RAMA"/>
    <property type="match status" value="1"/>
</dbReference>
<evidence type="ECO:0000313" key="4">
    <source>
        <dbReference type="Proteomes" id="UP000007882"/>
    </source>
</evidence>
<keyword evidence="1" id="KW-0129">CBS domain</keyword>
<dbReference type="OrthoDB" id="291940at2"/>
<dbReference type="PROSITE" id="PS51371">
    <property type="entry name" value="CBS"/>
    <property type="match status" value="1"/>
</dbReference>
<proteinExistence type="predicted"/>
<dbReference type="InterPro" id="IPR046342">
    <property type="entry name" value="CBS_dom_sf"/>
</dbReference>
<evidence type="ECO:0000256" key="1">
    <source>
        <dbReference type="PROSITE-ProRule" id="PRU00703"/>
    </source>
</evidence>
<dbReference type="AlphaFoldDB" id="I0GXS5"/>
<dbReference type="Gene3D" id="3.10.580.10">
    <property type="entry name" value="CBS-domain"/>
    <property type="match status" value="1"/>
</dbReference>
<dbReference type="EMBL" id="AP012319">
    <property type="protein sequence ID" value="BAL85562.1"/>
    <property type="molecule type" value="Genomic_DNA"/>
</dbReference>
<dbReference type="RefSeq" id="WP_014440462.1">
    <property type="nucleotide sequence ID" value="NC_017093.1"/>
</dbReference>
<name>I0GXS5_ACTM4</name>
<protein>
    <recommendedName>
        <fullName evidence="2">CBS domain-containing protein</fullName>
    </recommendedName>
</protein>
<dbReference type="PATRIC" id="fig|512565.3.peg.344"/>
<dbReference type="InterPro" id="IPR040843">
    <property type="entry name" value="RAMA"/>
</dbReference>
<dbReference type="InterPro" id="IPR000644">
    <property type="entry name" value="CBS_dom"/>
</dbReference>
<accession>I0GXS5</accession>
<dbReference type="Proteomes" id="UP000007882">
    <property type="component" value="Chromosome"/>
</dbReference>
<dbReference type="STRING" id="512565.AMIS_3420"/>
<organism evidence="3 4">
    <name type="scientific">Actinoplanes missouriensis (strain ATCC 14538 / DSM 43046 / CBS 188.64 / JCM 3121 / NBRC 102363 / NCIMB 12654 / NRRL B-3342 / UNCC 431)</name>
    <dbReference type="NCBI Taxonomy" id="512565"/>
    <lineage>
        <taxon>Bacteria</taxon>
        <taxon>Bacillati</taxon>
        <taxon>Actinomycetota</taxon>
        <taxon>Actinomycetes</taxon>
        <taxon>Micromonosporales</taxon>
        <taxon>Micromonosporaceae</taxon>
        <taxon>Actinoplanes</taxon>
    </lineage>
</organism>
<feature type="domain" description="CBS" evidence="2">
    <location>
        <begin position="243"/>
        <end position="302"/>
    </location>
</feature>
<sequence length="471" mass="52474">MTSSDDVSRRRSFLINGRRVRILDLIKAGLLNPGQELVFERPRIGEIHRAVVTDNGRIRVADGQEFASPSRAADDVSGTGTDGWYAWRVGDDGPLLDQLRQELLKSAASQTTPNEPVDIDLDDIAVAVGRLMELGEARNRAEAGEPEQLTVRDLLKRWGAQERDREVINQIDADLANHGLLTVPDFRAVGLDTTITLTVTPGPEEALPADKAAEATATPRALNLATASDEEDSGEIGQTLGNLLPDDHRLISVTPSASLNQAVTQMVMSDFSQVPVLSGERDLRGAITWRSIAVARQAGSDITLSDALRPARDYPYDTRLLDVLDVLLKEEFVFVRSHDKRIYGIVTAADVVRVYDQMATPFFLIGEVDQELRRLIRNRFEIEDVQPVCAAGTELQSFDDMTMGDYLAVLRNSDCWEKLGWDLDRKVFGEHLDEIRKIRNKVTHFNNPDPIPPSDVNRLRNFLTVIRTFDK</sequence>
<dbReference type="eggNOG" id="COG1253">
    <property type="taxonomic scope" value="Bacteria"/>
</dbReference>
<dbReference type="HOGENOM" id="CLU_049449_0_0_11"/>
<keyword evidence="4" id="KW-1185">Reference proteome</keyword>
<dbReference type="Pfam" id="PF00571">
    <property type="entry name" value="CBS"/>
    <property type="match status" value="1"/>
</dbReference>
<evidence type="ECO:0000259" key="2">
    <source>
        <dbReference type="PROSITE" id="PS51371"/>
    </source>
</evidence>
<reference evidence="3 4" key="1">
    <citation type="submission" date="2012-02" db="EMBL/GenBank/DDBJ databases">
        <title>Complete genome sequence of Actinoplanes missouriensis 431 (= NBRC 102363).</title>
        <authorList>
            <person name="Ohnishi Y."/>
            <person name="Ishikawa J."/>
            <person name="Sekine M."/>
            <person name="Hosoyama A."/>
            <person name="Harada T."/>
            <person name="Narita H."/>
            <person name="Hata T."/>
            <person name="Konno Y."/>
            <person name="Tutikane K."/>
            <person name="Fujita N."/>
            <person name="Horinouchi S."/>
            <person name="Hayakawa M."/>
        </authorList>
    </citation>
    <scope>NUCLEOTIDE SEQUENCE [LARGE SCALE GENOMIC DNA]</scope>
    <source>
        <strain evidence="4">ATCC 14538 / DSM 43046 / CBS 188.64 / JCM 3121 / NBRC 102363 / NCIMB 12654 / NRRL B-3342 / UNCC 431</strain>
    </source>
</reference>